<evidence type="ECO:0000313" key="1">
    <source>
        <dbReference type="EMBL" id="OTG09590.1"/>
    </source>
</evidence>
<protein>
    <submittedName>
        <fullName evidence="1">Uncharacterized protein</fullName>
    </submittedName>
</protein>
<keyword evidence="2" id="KW-1185">Reference proteome</keyword>
<sequence length="81" mass="9334">MSRSMNTCYRSVIREVSCTRAKLYKVWNEQMVGLGISLRSIICVGSWKGPWKPPRPMFDIREVSCTRVLGRTIKSLERVKG</sequence>
<reference evidence="2" key="1">
    <citation type="journal article" date="2017" name="Nature">
        <title>The sunflower genome provides insights into oil metabolism, flowering and Asterid evolution.</title>
        <authorList>
            <person name="Badouin H."/>
            <person name="Gouzy J."/>
            <person name="Grassa C.J."/>
            <person name="Murat F."/>
            <person name="Staton S.E."/>
            <person name="Cottret L."/>
            <person name="Lelandais-Briere C."/>
            <person name="Owens G.L."/>
            <person name="Carrere S."/>
            <person name="Mayjonade B."/>
            <person name="Legrand L."/>
            <person name="Gill N."/>
            <person name="Kane N.C."/>
            <person name="Bowers J.E."/>
            <person name="Hubner S."/>
            <person name="Bellec A."/>
            <person name="Berard A."/>
            <person name="Berges H."/>
            <person name="Blanchet N."/>
            <person name="Boniface M.C."/>
            <person name="Brunel D."/>
            <person name="Catrice O."/>
            <person name="Chaidir N."/>
            <person name="Claudel C."/>
            <person name="Donnadieu C."/>
            <person name="Faraut T."/>
            <person name="Fievet G."/>
            <person name="Helmstetter N."/>
            <person name="King M."/>
            <person name="Knapp S.J."/>
            <person name="Lai Z."/>
            <person name="Le Paslier M.C."/>
            <person name="Lippi Y."/>
            <person name="Lorenzon L."/>
            <person name="Mandel J.R."/>
            <person name="Marage G."/>
            <person name="Marchand G."/>
            <person name="Marquand E."/>
            <person name="Bret-Mestries E."/>
            <person name="Morien E."/>
            <person name="Nambeesan S."/>
            <person name="Nguyen T."/>
            <person name="Pegot-Espagnet P."/>
            <person name="Pouilly N."/>
            <person name="Raftis F."/>
            <person name="Sallet E."/>
            <person name="Schiex T."/>
            <person name="Thomas J."/>
            <person name="Vandecasteele C."/>
            <person name="Vares D."/>
            <person name="Vear F."/>
            <person name="Vautrin S."/>
            <person name="Crespi M."/>
            <person name="Mangin B."/>
            <person name="Burke J.M."/>
            <person name="Salse J."/>
            <person name="Munos S."/>
            <person name="Vincourt P."/>
            <person name="Rieseberg L.H."/>
            <person name="Langlade N.B."/>
        </authorList>
    </citation>
    <scope>NUCLEOTIDE SEQUENCE [LARGE SCALE GENOMIC DNA]</scope>
    <source>
        <strain evidence="2">cv. SF193</strain>
    </source>
</reference>
<dbReference type="EMBL" id="CM007899">
    <property type="protein sequence ID" value="OTG09590.1"/>
    <property type="molecule type" value="Genomic_DNA"/>
</dbReference>
<dbReference type="InParanoid" id="A0A251TEL6"/>
<organism evidence="1 2">
    <name type="scientific">Helianthus annuus</name>
    <name type="common">Common sunflower</name>
    <dbReference type="NCBI Taxonomy" id="4232"/>
    <lineage>
        <taxon>Eukaryota</taxon>
        <taxon>Viridiplantae</taxon>
        <taxon>Streptophyta</taxon>
        <taxon>Embryophyta</taxon>
        <taxon>Tracheophyta</taxon>
        <taxon>Spermatophyta</taxon>
        <taxon>Magnoliopsida</taxon>
        <taxon>eudicotyledons</taxon>
        <taxon>Gunneridae</taxon>
        <taxon>Pentapetalae</taxon>
        <taxon>asterids</taxon>
        <taxon>campanulids</taxon>
        <taxon>Asterales</taxon>
        <taxon>Asteraceae</taxon>
        <taxon>Asteroideae</taxon>
        <taxon>Heliantheae alliance</taxon>
        <taxon>Heliantheae</taxon>
        <taxon>Helianthus</taxon>
    </lineage>
</organism>
<dbReference type="Proteomes" id="UP000215914">
    <property type="component" value="Chromosome 10"/>
</dbReference>
<proteinExistence type="predicted"/>
<accession>A0A251TEL6</accession>
<evidence type="ECO:0000313" key="2">
    <source>
        <dbReference type="Proteomes" id="UP000215914"/>
    </source>
</evidence>
<dbReference type="AlphaFoldDB" id="A0A251TEL6"/>
<name>A0A251TEL6_HELAN</name>
<gene>
    <name evidence="1" type="ORF">HannXRQ_Chr10g0278131</name>
</gene>